<proteinExistence type="predicted"/>
<dbReference type="RefSeq" id="WP_131553308.1">
    <property type="nucleotide sequence ID" value="NZ_SJSK01000002.1"/>
</dbReference>
<dbReference type="EMBL" id="SJSK01000002">
    <property type="protein sequence ID" value="TCC92370.1"/>
    <property type="molecule type" value="Genomic_DNA"/>
</dbReference>
<evidence type="ECO:0000256" key="1">
    <source>
        <dbReference type="SAM" id="Coils"/>
    </source>
</evidence>
<dbReference type="AlphaFoldDB" id="A0A4R0MYI9"/>
<evidence type="ECO:0000313" key="2">
    <source>
        <dbReference type="EMBL" id="TCC92370.1"/>
    </source>
</evidence>
<feature type="coiled-coil region" evidence="1">
    <location>
        <begin position="114"/>
        <end position="182"/>
    </location>
</feature>
<reference evidence="2 3" key="1">
    <citation type="submission" date="2019-02" db="EMBL/GenBank/DDBJ databases">
        <title>Pedobacter sp. RP-1-13 sp. nov., isolated from Arctic soil.</title>
        <authorList>
            <person name="Dahal R.H."/>
        </authorList>
    </citation>
    <scope>NUCLEOTIDE SEQUENCE [LARGE SCALE GENOMIC DNA]</scope>
    <source>
        <strain evidence="2 3">RP-1-13</strain>
    </source>
</reference>
<name>A0A4R0MYI9_9SPHI</name>
<keyword evidence="1" id="KW-0175">Coiled coil</keyword>
<protein>
    <submittedName>
        <fullName evidence="2">Uncharacterized protein</fullName>
    </submittedName>
</protein>
<dbReference type="OrthoDB" id="1116860at2"/>
<accession>A0A4R0MYI9</accession>
<sequence length="248" mass="29750">MEKQILDELKELRMALVKLVGTTYLPKSKQLSPNVLDKAADEFKKLQKQSDAWVTEYDLYKYFKDSHYGVGKFIREEFKFTNFFIKGKSHYYNRVDIQALAKELKARNVNLKRYMELKADRENFNKKIASALSNKKQHKNRPYLLEEDLSDINTSNPPRPSAEIIKEDLKRLEEEFFEYKLEEYIDIYKGNYAMVKFEYHFSKYMKSEIKSRTKKWCENFNYANKALELLTSKKSNFIPVKDEERYQL</sequence>
<dbReference type="Proteomes" id="UP000292884">
    <property type="component" value="Unassembled WGS sequence"/>
</dbReference>
<organism evidence="2 3">
    <name type="scientific">Pedobacter frigiditerrae</name>
    <dbReference type="NCBI Taxonomy" id="2530452"/>
    <lineage>
        <taxon>Bacteria</taxon>
        <taxon>Pseudomonadati</taxon>
        <taxon>Bacteroidota</taxon>
        <taxon>Sphingobacteriia</taxon>
        <taxon>Sphingobacteriales</taxon>
        <taxon>Sphingobacteriaceae</taxon>
        <taxon>Pedobacter</taxon>
    </lineage>
</organism>
<evidence type="ECO:0000313" key="3">
    <source>
        <dbReference type="Proteomes" id="UP000292884"/>
    </source>
</evidence>
<gene>
    <name evidence="2" type="ORF">EZ428_11640</name>
</gene>
<keyword evidence="3" id="KW-1185">Reference proteome</keyword>
<comment type="caution">
    <text evidence="2">The sequence shown here is derived from an EMBL/GenBank/DDBJ whole genome shotgun (WGS) entry which is preliminary data.</text>
</comment>